<dbReference type="Proteomes" id="UP000634136">
    <property type="component" value="Unassembled WGS sequence"/>
</dbReference>
<dbReference type="AlphaFoldDB" id="A0A834WFI6"/>
<accession>A0A834WFI6</accession>
<dbReference type="EMBL" id="JAAIUW010000009">
    <property type="protein sequence ID" value="KAF7815239.1"/>
    <property type="molecule type" value="Genomic_DNA"/>
</dbReference>
<sequence length="117" mass="13524">MASTTTKYEVNMFGGGFNFSLWKIMMQSHPKKPFVDSMLYGKESISLDNVSNAPKSKELKRIFPDNKAEDEELVTSNMRGRRKNHRKSIIMYLHATMEQEEDELLAGPQLHMGIAWR</sequence>
<evidence type="ECO:0000313" key="2">
    <source>
        <dbReference type="Proteomes" id="UP000634136"/>
    </source>
</evidence>
<reference evidence="1" key="1">
    <citation type="submission" date="2020-09" db="EMBL/GenBank/DDBJ databases">
        <title>Genome-Enabled Discovery of Anthraquinone Biosynthesis in Senna tora.</title>
        <authorList>
            <person name="Kang S.-H."/>
            <person name="Pandey R.P."/>
            <person name="Lee C.-M."/>
            <person name="Sim J.-S."/>
            <person name="Jeong J.-T."/>
            <person name="Choi B.-S."/>
            <person name="Jung M."/>
            <person name="Ginzburg D."/>
            <person name="Zhao K."/>
            <person name="Won S.Y."/>
            <person name="Oh T.-J."/>
            <person name="Yu Y."/>
            <person name="Kim N.-H."/>
            <person name="Lee O.R."/>
            <person name="Lee T.-H."/>
            <person name="Bashyal P."/>
            <person name="Kim T.-S."/>
            <person name="Lee W.-H."/>
            <person name="Kawkins C."/>
            <person name="Kim C.-K."/>
            <person name="Kim J.S."/>
            <person name="Ahn B.O."/>
            <person name="Rhee S.Y."/>
            <person name="Sohng J.K."/>
        </authorList>
    </citation>
    <scope>NUCLEOTIDE SEQUENCE</scope>
    <source>
        <tissue evidence="1">Leaf</tissue>
    </source>
</reference>
<name>A0A834WFI6_9FABA</name>
<dbReference type="OrthoDB" id="1751483at2759"/>
<keyword evidence="2" id="KW-1185">Reference proteome</keyword>
<organism evidence="1 2">
    <name type="scientific">Senna tora</name>
    <dbReference type="NCBI Taxonomy" id="362788"/>
    <lineage>
        <taxon>Eukaryota</taxon>
        <taxon>Viridiplantae</taxon>
        <taxon>Streptophyta</taxon>
        <taxon>Embryophyta</taxon>
        <taxon>Tracheophyta</taxon>
        <taxon>Spermatophyta</taxon>
        <taxon>Magnoliopsida</taxon>
        <taxon>eudicotyledons</taxon>
        <taxon>Gunneridae</taxon>
        <taxon>Pentapetalae</taxon>
        <taxon>rosids</taxon>
        <taxon>fabids</taxon>
        <taxon>Fabales</taxon>
        <taxon>Fabaceae</taxon>
        <taxon>Caesalpinioideae</taxon>
        <taxon>Cassia clade</taxon>
        <taxon>Senna</taxon>
    </lineage>
</organism>
<evidence type="ECO:0000313" key="1">
    <source>
        <dbReference type="EMBL" id="KAF7815239.1"/>
    </source>
</evidence>
<protein>
    <submittedName>
        <fullName evidence="1">Retrovirus-related Pol polyprotein from transposon TNT 1-94</fullName>
    </submittedName>
</protein>
<proteinExistence type="predicted"/>
<gene>
    <name evidence="1" type="ORF">G2W53_029208</name>
</gene>
<comment type="caution">
    <text evidence="1">The sequence shown here is derived from an EMBL/GenBank/DDBJ whole genome shotgun (WGS) entry which is preliminary data.</text>
</comment>